<dbReference type="AlphaFoldDB" id="A0A0S4JL98"/>
<dbReference type="OMA" id="NNEDAHL"/>
<evidence type="ECO:0000256" key="5">
    <source>
        <dbReference type="ARBA" id="ARBA00022917"/>
    </source>
</evidence>
<comment type="subcellular location">
    <subcellularLocation>
        <location evidence="1">Cytoplasm</location>
        <location evidence="1">Cytosol</location>
    </subcellularLocation>
</comment>
<evidence type="ECO:0000256" key="1">
    <source>
        <dbReference type="ARBA" id="ARBA00004514"/>
    </source>
</evidence>
<comment type="similarity">
    <text evidence="2 9">Belongs to the eIF-2B alpha/beta/delta subunits family.</text>
</comment>
<organism evidence="11 12">
    <name type="scientific">Bodo saltans</name>
    <name type="common">Flagellated protozoan</name>
    <dbReference type="NCBI Taxonomy" id="75058"/>
    <lineage>
        <taxon>Eukaryota</taxon>
        <taxon>Discoba</taxon>
        <taxon>Euglenozoa</taxon>
        <taxon>Kinetoplastea</taxon>
        <taxon>Metakinetoplastina</taxon>
        <taxon>Eubodonida</taxon>
        <taxon>Bodonidae</taxon>
        <taxon>Bodo</taxon>
    </lineage>
</organism>
<protein>
    <recommendedName>
        <fullName evidence="6">Translation initiation factor eIF2B subunit beta</fullName>
    </recommendedName>
    <alternativeName>
        <fullName evidence="7">eIF2B GDP-GTP exchange factor subunit beta</fullName>
    </alternativeName>
</protein>
<dbReference type="VEuPathDB" id="TriTrypDB:BSAL_29225"/>
<feature type="compositionally biased region" description="Basic and acidic residues" evidence="10">
    <location>
        <begin position="296"/>
        <end position="305"/>
    </location>
</feature>
<dbReference type="PANTHER" id="PTHR45859">
    <property type="entry name" value="TRANSLATION INITIATION FACTOR EIF-2B SUBUNIT BETA"/>
    <property type="match status" value="1"/>
</dbReference>
<dbReference type="GO" id="GO:0005851">
    <property type="term" value="C:eukaryotic translation initiation factor 2B complex"/>
    <property type="evidence" value="ECO:0007669"/>
    <property type="project" value="TreeGrafter"/>
</dbReference>
<keyword evidence="12" id="KW-1185">Reference proteome</keyword>
<evidence type="ECO:0000256" key="6">
    <source>
        <dbReference type="ARBA" id="ARBA00044122"/>
    </source>
</evidence>
<evidence type="ECO:0000256" key="7">
    <source>
        <dbReference type="ARBA" id="ARBA00044228"/>
    </source>
</evidence>
<evidence type="ECO:0000313" key="11">
    <source>
        <dbReference type="EMBL" id="CUG90908.1"/>
    </source>
</evidence>
<dbReference type="InterPro" id="IPR051855">
    <property type="entry name" value="eIF2B_beta_subunit"/>
</dbReference>
<dbReference type="Gene3D" id="3.40.50.10470">
    <property type="entry name" value="Translation initiation factor eif-2b, domain 2"/>
    <property type="match status" value="1"/>
</dbReference>
<feature type="compositionally biased region" description="Acidic residues" evidence="10">
    <location>
        <begin position="179"/>
        <end position="188"/>
    </location>
</feature>
<evidence type="ECO:0000313" key="12">
    <source>
        <dbReference type="Proteomes" id="UP000051952"/>
    </source>
</evidence>
<evidence type="ECO:0000256" key="8">
    <source>
        <dbReference type="ARBA" id="ARBA00046432"/>
    </source>
</evidence>
<dbReference type="Pfam" id="PF01008">
    <property type="entry name" value="IF-2B"/>
    <property type="match status" value="1"/>
</dbReference>
<evidence type="ECO:0000256" key="10">
    <source>
        <dbReference type="SAM" id="MobiDB-lite"/>
    </source>
</evidence>
<dbReference type="InterPro" id="IPR037171">
    <property type="entry name" value="NagB/RpiA_transferase-like"/>
</dbReference>
<keyword evidence="5" id="KW-0648">Protein biosynthesis</keyword>
<evidence type="ECO:0000256" key="9">
    <source>
        <dbReference type="RuleBase" id="RU003814"/>
    </source>
</evidence>
<keyword evidence="3" id="KW-0963">Cytoplasm</keyword>
<sequence>MEFSTVRSYASGGGGGVAKKSRSGATEGLGGEQYATKVKDNIEAYLAKLRKGKFVVREYQSQSIAAARECAGILRAVVELYHEAETQPQSKSVQSLLHDAPAIEVTTEQVSTILRHVTRAGSAMQRGPYFKLLLTNVTRRVLSILRQAAAESVGSESELEAIAKIIIDDARATLGSSVDESEVEEDSSFEVVQQATPPKEVQSGSSDDGSDDDDNNRHGDHSDDDDVQMETSAIATNNFLKVEAAQQQKQQREQQQQKPKGMKRTTFSLADDSSSSAQKSKPMALGGLTRQQSSDNDDHHGHEHQPSSLLSDFMVSTPPKNVLPRAPSILGEVDVLKEKTYAVRFEEFIQRSIDGIRSFEGELAYVTQELCKRAARQLHPLDTVITIGSSHSTLNFLLKATEDYAKLGTMFKVIVLEGRPLRGAHRLADALRERGVEVRVLPDSSAFAVMSTCTKVVIGVENVLANGGLLAPIGTHPLCIAAQHFSVPVMVVTMTLKMTPYYPSDTRCTSLVKISRTRSEELPWSTFAFPGDVLAMDEWAAMDVDPKLQPIDVTNPLMEYVPPHLVSVFATNEGEYTVPQIHRIVRDNYNNEDAHL</sequence>
<dbReference type="InterPro" id="IPR042529">
    <property type="entry name" value="IF_2B-like_C"/>
</dbReference>
<feature type="region of interest" description="Disordered" evidence="10">
    <location>
        <begin position="1"/>
        <end position="29"/>
    </location>
</feature>
<dbReference type="GO" id="GO:0005829">
    <property type="term" value="C:cytosol"/>
    <property type="evidence" value="ECO:0007669"/>
    <property type="project" value="UniProtKB-SubCell"/>
</dbReference>
<accession>A0A0S4JL98</accession>
<dbReference type="Proteomes" id="UP000051952">
    <property type="component" value="Unassembled WGS sequence"/>
</dbReference>
<evidence type="ECO:0000256" key="4">
    <source>
        <dbReference type="ARBA" id="ARBA00022540"/>
    </source>
</evidence>
<evidence type="ECO:0000256" key="2">
    <source>
        <dbReference type="ARBA" id="ARBA00007251"/>
    </source>
</evidence>
<comment type="subunit">
    <text evidence="8">Component of the translation initiation factor 2B (eIF2B) complex which is a heterodecamer of two sets of five different subunits: alpha, beta, gamma, delta and epsilon. Subunits alpha, beta and delta comprise a regulatory subcomplex and subunits epsilon and gamma comprise a catalytic subcomplex. Within the complex, the hexameric regulatory complex resides at the center, with the two heterodimeric catalytic subcomplexes bound on opposite sides.</text>
</comment>
<dbReference type="GO" id="GO:0003743">
    <property type="term" value="F:translation initiation factor activity"/>
    <property type="evidence" value="ECO:0007669"/>
    <property type="project" value="UniProtKB-KW"/>
</dbReference>
<feature type="region of interest" description="Disordered" evidence="10">
    <location>
        <begin position="243"/>
        <end position="316"/>
    </location>
</feature>
<gene>
    <name evidence="11" type="ORF">BSAL_29225</name>
</gene>
<dbReference type="SUPFAM" id="SSF100950">
    <property type="entry name" value="NagB/RpiA/CoA transferase-like"/>
    <property type="match status" value="1"/>
</dbReference>
<feature type="compositionally biased region" description="Low complexity" evidence="10">
    <location>
        <begin position="243"/>
        <end position="258"/>
    </location>
</feature>
<feature type="compositionally biased region" description="Low complexity" evidence="10">
    <location>
        <begin position="268"/>
        <end position="281"/>
    </location>
</feature>
<feature type="region of interest" description="Disordered" evidence="10">
    <location>
        <begin position="177"/>
        <end position="227"/>
    </location>
</feature>
<keyword evidence="4 11" id="KW-0396">Initiation factor</keyword>
<dbReference type="EMBL" id="CYKH01001874">
    <property type="protein sequence ID" value="CUG90908.1"/>
    <property type="molecule type" value="Genomic_DNA"/>
</dbReference>
<reference evidence="12" key="1">
    <citation type="submission" date="2015-09" db="EMBL/GenBank/DDBJ databases">
        <authorList>
            <consortium name="Pathogen Informatics"/>
        </authorList>
    </citation>
    <scope>NUCLEOTIDE SEQUENCE [LARGE SCALE GENOMIC DNA]</scope>
    <source>
        <strain evidence="12">Lake Konstanz</strain>
    </source>
</reference>
<dbReference type="GO" id="GO:0005085">
    <property type="term" value="F:guanyl-nucleotide exchange factor activity"/>
    <property type="evidence" value="ECO:0007669"/>
    <property type="project" value="TreeGrafter"/>
</dbReference>
<feature type="compositionally biased region" description="Low complexity" evidence="10">
    <location>
        <begin position="1"/>
        <end position="10"/>
    </location>
</feature>
<dbReference type="OrthoDB" id="269919at2759"/>
<dbReference type="PANTHER" id="PTHR45859:SF1">
    <property type="entry name" value="TRANSLATION INITIATION FACTOR EIF-2B SUBUNIT BETA"/>
    <property type="match status" value="1"/>
</dbReference>
<proteinExistence type="inferred from homology"/>
<evidence type="ECO:0000256" key="3">
    <source>
        <dbReference type="ARBA" id="ARBA00022490"/>
    </source>
</evidence>
<name>A0A0S4JL98_BODSA</name>
<dbReference type="InterPro" id="IPR000649">
    <property type="entry name" value="IF-2B-related"/>
</dbReference>